<reference evidence="10" key="1">
    <citation type="journal article" date="2020" name="mSystems">
        <title>Genome- and Community-Level Interaction Insights into Carbon Utilization and Element Cycling Functions of Hydrothermarchaeota in Hydrothermal Sediment.</title>
        <authorList>
            <person name="Zhou Z."/>
            <person name="Liu Y."/>
            <person name="Xu W."/>
            <person name="Pan J."/>
            <person name="Luo Z.H."/>
            <person name="Li M."/>
        </authorList>
    </citation>
    <scope>NUCLEOTIDE SEQUENCE [LARGE SCALE GENOMIC DNA]</scope>
    <source>
        <strain evidence="10">SpSt-123</strain>
    </source>
</reference>
<dbReference type="PANTHER" id="PTHR10745:SF0">
    <property type="entry name" value="GLYCINE--TRNA LIGASE"/>
    <property type="match status" value="1"/>
</dbReference>
<dbReference type="PRINTS" id="PR01043">
    <property type="entry name" value="TRNASYNTHGLY"/>
</dbReference>
<organism evidence="10">
    <name type="scientific">Fervidicoccus fontis</name>
    <dbReference type="NCBI Taxonomy" id="683846"/>
    <lineage>
        <taxon>Archaea</taxon>
        <taxon>Thermoproteota</taxon>
        <taxon>Thermoprotei</taxon>
        <taxon>Fervidicoccales</taxon>
        <taxon>Fervidicoccaceae</taxon>
        <taxon>Fervidicoccus</taxon>
    </lineage>
</organism>
<dbReference type="InterPro" id="IPR027031">
    <property type="entry name" value="Gly-tRNA_synthase/POLG2"/>
</dbReference>
<dbReference type="InterPro" id="IPR004154">
    <property type="entry name" value="Anticodon-bd"/>
</dbReference>
<keyword evidence="6" id="KW-0648">Protein biosynthesis</keyword>
<dbReference type="Pfam" id="PF03129">
    <property type="entry name" value="HGTP_anticodon"/>
    <property type="match status" value="1"/>
</dbReference>
<dbReference type="FunFam" id="3.30.40.230:FF:000005">
    <property type="entry name" value="Glycine--tRNA ligase"/>
    <property type="match status" value="1"/>
</dbReference>
<dbReference type="SUPFAM" id="SSF52954">
    <property type="entry name" value="Class II aaRS ABD-related"/>
    <property type="match status" value="1"/>
</dbReference>
<evidence type="ECO:0000256" key="3">
    <source>
        <dbReference type="ARBA" id="ARBA00022598"/>
    </source>
</evidence>
<dbReference type="Gene3D" id="3.40.50.800">
    <property type="entry name" value="Anticodon-binding domain"/>
    <property type="match status" value="1"/>
</dbReference>
<keyword evidence="4" id="KW-0547">Nucleotide-binding</keyword>
<sequence>MAIEDLADKVLDIGRRRGFFWPAFEIYGGVAGFYDLGPYGALLKQNIIEEWRRHFIKRYPDLIVEIETPVITPEKVFIASGHVENFVDPIVGCKKCGRFFRADQLIEEKLGVKAEGKSVEELTDIIYKSGLRCPVCGGELGEVRLFNLLFRTQIGPYQGSVGFFRPEAAQGMFISFKRVHQVMRNKLPIGIAQIGRVARNEISPRQGLIRLREFTIMEFEFFFDQNEPGADEYIERVRNEKLSLITADMRREKIEEPQSFTIDEALTQGVIKTPWMAFWMYESTLFLEKIGVPRTNIVFEEKLPEERAHYSRQTFDQLVKTARWGWIEVAGHAYRGDYDLSRHMQFSGEDLTVRKQLREPVERRTLVVRLNKAALGRELKDKLDSIQQQIKNMSPEVLKPELDEKGFIEVSGVRLSRNHLVIEEVVEKVATISVTPHVVEPSFGSERLLYVAMEYALREKQGRLILSFPRRIAPVKVAVLPLVDNEKIVGMAKRIYDMLKETDLMVTYDDSGSIGRRYARADEIGVPVCVTIDYQSLTDGTVTLRDRDSWKQVRVHVDKLVESLRRFIYDNVEIEELGPIFFSEEKE</sequence>
<dbReference type="GO" id="GO:0006426">
    <property type="term" value="P:glycyl-tRNA aminoacylation"/>
    <property type="evidence" value="ECO:0007669"/>
    <property type="project" value="InterPro"/>
</dbReference>
<comment type="caution">
    <text evidence="10">The sequence shown here is derived from an EMBL/GenBank/DDBJ whole genome shotgun (WGS) entry which is preliminary data.</text>
</comment>
<dbReference type="Gene3D" id="3.30.930.10">
    <property type="entry name" value="Bira Bifunctional Protein, Domain 2"/>
    <property type="match status" value="1"/>
</dbReference>
<dbReference type="EC" id="6.1.1.14" evidence="1"/>
<dbReference type="InterPro" id="IPR006195">
    <property type="entry name" value="aa-tRNA-synth_II"/>
</dbReference>
<keyword evidence="5" id="KW-0067">ATP-binding</keyword>
<evidence type="ECO:0000256" key="5">
    <source>
        <dbReference type="ARBA" id="ARBA00022840"/>
    </source>
</evidence>
<dbReference type="InterPro" id="IPR045864">
    <property type="entry name" value="aa-tRNA-synth_II/BPL/LPL"/>
</dbReference>
<evidence type="ECO:0000256" key="4">
    <source>
        <dbReference type="ARBA" id="ARBA00022741"/>
    </source>
</evidence>
<keyword evidence="7" id="KW-0030">Aminoacyl-tRNA synthetase</keyword>
<name>A0A7C1HXA8_9CREN</name>
<dbReference type="PANTHER" id="PTHR10745">
    <property type="entry name" value="GLYCYL-TRNA SYNTHETASE/DNA POLYMERASE SUBUNIT GAMMA-2"/>
    <property type="match status" value="1"/>
</dbReference>
<dbReference type="PROSITE" id="PS50862">
    <property type="entry name" value="AA_TRNA_LIGASE_II"/>
    <property type="match status" value="1"/>
</dbReference>
<proteinExistence type="predicted"/>
<dbReference type="GO" id="GO:0004820">
    <property type="term" value="F:glycine-tRNA ligase activity"/>
    <property type="evidence" value="ECO:0007669"/>
    <property type="project" value="UniProtKB-EC"/>
</dbReference>
<dbReference type="NCBIfam" id="NF003211">
    <property type="entry name" value="PRK04173.1"/>
    <property type="match status" value="1"/>
</dbReference>
<dbReference type="NCBIfam" id="TIGR00389">
    <property type="entry name" value="glyS_dimeric"/>
    <property type="match status" value="1"/>
</dbReference>
<dbReference type="GO" id="GO:0005737">
    <property type="term" value="C:cytoplasm"/>
    <property type="evidence" value="ECO:0007669"/>
    <property type="project" value="InterPro"/>
</dbReference>
<dbReference type="AlphaFoldDB" id="A0A7C1HXA8"/>
<evidence type="ECO:0000256" key="7">
    <source>
        <dbReference type="ARBA" id="ARBA00023146"/>
    </source>
</evidence>
<evidence type="ECO:0000259" key="9">
    <source>
        <dbReference type="PROSITE" id="PS50862"/>
    </source>
</evidence>
<evidence type="ECO:0000256" key="8">
    <source>
        <dbReference type="ARBA" id="ARBA00030057"/>
    </source>
</evidence>
<dbReference type="EMBL" id="DSDY01000155">
    <property type="protein sequence ID" value="HDS10967.1"/>
    <property type="molecule type" value="Genomic_DNA"/>
</dbReference>
<dbReference type="FunFam" id="3.40.50.800:FF:000002">
    <property type="entry name" value="Glycine--tRNA ligase"/>
    <property type="match status" value="1"/>
</dbReference>
<evidence type="ECO:0000256" key="2">
    <source>
        <dbReference type="ARBA" id="ARBA00022490"/>
    </source>
</evidence>
<dbReference type="InterPro" id="IPR036621">
    <property type="entry name" value="Anticodon-bd_dom_sf"/>
</dbReference>
<evidence type="ECO:0000256" key="1">
    <source>
        <dbReference type="ARBA" id="ARBA00012829"/>
    </source>
</evidence>
<keyword evidence="2" id="KW-0963">Cytoplasm</keyword>
<evidence type="ECO:0000256" key="6">
    <source>
        <dbReference type="ARBA" id="ARBA00022917"/>
    </source>
</evidence>
<feature type="domain" description="Aminoacyl-transfer RNA synthetases class-II family profile" evidence="9">
    <location>
        <begin position="8"/>
        <end position="481"/>
    </location>
</feature>
<keyword evidence="3 10" id="KW-0436">Ligase</keyword>
<dbReference type="GO" id="GO:0005524">
    <property type="term" value="F:ATP binding"/>
    <property type="evidence" value="ECO:0007669"/>
    <property type="project" value="UniProtKB-KW"/>
</dbReference>
<gene>
    <name evidence="10" type="primary">glyS</name>
    <name evidence="10" type="ORF">ENO04_05085</name>
</gene>
<accession>A0A7C1HXA8</accession>
<dbReference type="GO" id="GO:0044281">
    <property type="term" value="P:small molecule metabolic process"/>
    <property type="evidence" value="ECO:0007669"/>
    <property type="project" value="UniProtKB-ARBA"/>
</dbReference>
<dbReference type="Gene3D" id="3.30.40.230">
    <property type="match status" value="1"/>
</dbReference>
<evidence type="ECO:0000313" key="10">
    <source>
        <dbReference type="EMBL" id="HDS10967.1"/>
    </source>
</evidence>
<dbReference type="InterPro" id="IPR002315">
    <property type="entry name" value="tRNA-synt_gly"/>
</dbReference>
<dbReference type="SUPFAM" id="SSF55681">
    <property type="entry name" value="Class II aaRS and biotin synthetases"/>
    <property type="match status" value="1"/>
</dbReference>
<dbReference type="CDD" id="cd00858">
    <property type="entry name" value="GlyRS_anticodon"/>
    <property type="match status" value="1"/>
</dbReference>
<protein>
    <recommendedName>
        <fullName evidence="1">glycine--tRNA ligase</fullName>
        <ecNumber evidence="1">6.1.1.14</ecNumber>
    </recommendedName>
    <alternativeName>
        <fullName evidence="8">Diadenosine tetraphosphate synthetase</fullName>
    </alternativeName>
</protein>